<dbReference type="GO" id="GO:0016020">
    <property type="term" value="C:membrane"/>
    <property type="evidence" value="ECO:0007669"/>
    <property type="project" value="TreeGrafter"/>
</dbReference>
<dbReference type="SUPFAM" id="SSF89009">
    <property type="entry name" value="GAT-like domain"/>
    <property type="match status" value="1"/>
</dbReference>
<evidence type="ECO:0000259" key="7">
    <source>
        <dbReference type="PROSITE" id="PS50909"/>
    </source>
</evidence>
<dbReference type="GO" id="GO:0015031">
    <property type="term" value="P:protein transport"/>
    <property type="evidence" value="ECO:0007669"/>
    <property type="project" value="UniProtKB-UniRule"/>
</dbReference>
<dbReference type="GeneTree" id="ENSGT00940000156865"/>
<keyword evidence="3 4" id="KW-0653">Protein transport</keyword>
<dbReference type="GO" id="GO:0035091">
    <property type="term" value="F:phosphatidylinositol binding"/>
    <property type="evidence" value="ECO:0007669"/>
    <property type="project" value="InterPro"/>
</dbReference>
<feature type="compositionally biased region" description="Polar residues" evidence="5">
    <location>
        <begin position="188"/>
        <end position="209"/>
    </location>
</feature>
<reference evidence="8" key="3">
    <citation type="submission" date="2025-09" db="UniProtKB">
        <authorList>
            <consortium name="Ensembl"/>
        </authorList>
    </citation>
    <scope>IDENTIFICATION</scope>
</reference>
<protein>
    <submittedName>
        <fullName evidence="8">Target of Myb protein 1-like</fullName>
    </submittedName>
</protein>
<keyword evidence="2 4" id="KW-0813">Transport</keyword>
<proteinExistence type="inferred from homology"/>
<reference evidence="8 9" key="1">
    <citation type="journal article" date="2011" name="Genome Biol. Evol.">
        <title>Integration of the genetic map and genome assembly of fugu facilitates insights into distinct features of genome evolution in teleosts and mammals.</title>
        <authorList>
            <person name="Kai W."/>
            <person name="Kikuchi K."/>
            <person name="Tohari S."/>
            <person name="Chew A.K."/>
            <person name="Tay A."/>
            <person name="Fujiwara A."/>
            <person name="Hosoya S."/>
            <person name="Suetake H."/>
            <person name="Naruse K."/>
            <person name="Brenner S."/>
            <person name="Suzuki Y."/>
            <person name="Venkatesh B."/>
        </authorList>
    </citation>
    <scope>NUCLEOTIDE SEQUENCE [LARGE SCALE GENOMIC DNA]</scope>
</reference>
<dbReference type="OMA" id="CKNMQTR"/>
<feature type="region of interest" description="Disordered" evidence="5">
    <location>
        <begin position="438"/>
        <end position="497"/>
    </location>
</feature>
<feature type="domain" description="VHS" evidence="6">
    <location>
        <begin position="27"/>
        <end position="159"/>
    </location>
</feature>
<keyword evidence="9" id="KW-1185">Reference proteome</keyword>
<evidence type="ECO:0000313" key="8">
    <source>
        <dbReference type="Ensembl" id="ENSTRUP00000014970.3"/>
    </source>
</evidence>
<dbReference type="PROSITE" id="PS50179">
    <property type="entry name" value="VHS"/>
    <property type="match status" value="1"/>
</dbReference>
<evidence type="ECO:0000256" key="1">
    <source>
        <dbReference type="ARBA" id="ARBA00007708"/>
    </source>
</evidence>
<dbReference type="RefSeq" id="XP_029706363.1">
    <property type="nucleotide sequence ID" value="XM_029850503.1"/>
</dbReference>
<dbReference type="Gene3D" id="1.20.58.160">
    <property type="match status" value="1"/>
</dbReference>
<feature type="domain" description="GAT" evidence="7">
    <location>
        <begin position="223"/>
        <end position="311"/>
    </location>
</feature>
<sequence>MFSLGEKMEFLFGNPFSTPVGQRIERATSGTLQSEDWALNMEICDIINETEEGPRDSVKALKKRIVGNKNFREIMLALTVLETCVKNCGHRFHVLVASQDFVDGVLVHAILPKHNPPAALHERVLSLIQSWADAFRSTPSLVGVVYVYDDLRRRGLEFPMTDLDAMPPIHTPNRSIPENGSPEVSPDLTCTQQSAAQTPTSVPSQNASPPTQPGQGPASLSPQQEEKLRHELALVKGNLTVMSEMLNELVPGQSQKDDTQLLQQLYSVCKNMQTRVVELIPQLVDEGFIEELLMVNDDLNNAFIRYERFDRLNKAQVPNIEQQDSAPSPALINLSPESSTLAQPAVTTATLQPASSSGRESQWQPTKPKREDEFDMFAQTRGSSLAEQRKSVRYEDPGAVEGLAGALDTRLQVTAGVAAASNSVQDDVDRWLSCDAEDQASVSDGVSTEDFDKFLDDRAKSADHNSGTTRNTPQSTSRQTPQSAWQQDATHDQLFSL</sequence>
<comment type="similarity">
    <text evidence="1 4">Belongs to the TOM1 family.</text>
</comment>
<dbReference type="GO" id="GO:0030276">
    <property type="term" value="F:clathrin binding"/>
    <property type="evidence" value="ECO:0007669"/>
    <property type="project" value="TreeGrafter"/>
</dbReference>
<dbReference type="InParanoid" id="H2SRD3"/>
<evidence type="ECO:0000256" key="4">
    <source>
        <dbReference type="PIRNR" id="PIRNR036948"/>
    </source>
</evidence>
<dbReference type="GO" id="GO:0005768">
    <property type="term" value="C:endosome"/>
    <property type="evidence" value="ECO:0007669"/>
    <property type="project" value="TreeGrafter"/>
</dbReference>
<dbReference type="InterPro" id="IPR002014">
    <property type="entry name" value="VHS_dom"/>
</dbReference>
<dbReference type="GO" id="GO:0043130">
    <property type="term" value="F:ubiquitin binding"/>
    <property type="evidence" value="ECO:0007669"/>
    <property type="project" value="InterPro"/>
</dbReference>
<dbReference type="SMART" id="SM00288">
    <property type="entry name" value="VHS"/>
    <property type="match status" value="1"/>
</dbReference>
<evidence type="ECO:0000256" key="3">
    <source>
        <dbReference type="ARBA" id="ARBA00022927"/>
    </source>
</evidence>
<dbReference type="STRING" id="31033.ENSTRUP00000014970"/>
<evidence type="ECO:0000259" key="6">
    <source>
        <dbReference type="PROSITE" id="PS50179"/>
    </source>
</evidence>
<dbReference type="Pfam" id="PF03127">
    <property type="entry name" value="GAT"/>
    <property type="match status" value="1"/>
</dbReference>
<dbReference type="InterPro" id="IPR004152">
    <property type="entry name" value="GAT_dom"/>
</dbReference>
<dbReference type="Pfam" id="PF00790">
    <property type="entry name" value="VHS"/>
    <property type="match status" value="1"/>
</dbReference>
<dbReference type="PANTHER" id="PTHR13856">
    <property type="entry name" value="VHS DOMAIN CONTAINING PROTEIN FAMILY"/>
    <property type="match status" value="1"/>
</dbReference>
<dbReference type="Gene3D" id="1.25.40.90">
    <property type="match status" value="1"/>
</dbReference>
<accession>H2SRD3</accession>
<dbReference type="AlphaFoldDB" id="H2SRD3"/>
<feature type="compositionally biased region" description="Polar residues" evidence="5">
    <location>
        <begin position="349"/>
        <end position="365"/>
    </location>
</feature>
<feature type="region of interest" description="Disordered" evidence="5">
    <location>
        <begin position="349"/>
        <end position="372"/>
    </location>
</feature>
<dbReference type="InterPro" id="IPR014645">
    <property type="entry name" value="TOM1"/>
</dbReference>
<dbReference type="GO" id="GO:0007165">
    <property type="term" value="P:signal transduction"/>
    <property type="evidence" value="ECO:0007669"/>
    <property type="project" value="TreeGrafter"/>
</dbReference>
<evidence type="ECO:0000256" key="5">
    <source>
        <dbReference type="SAM" id="MobiDB-lite"/>
    </source>
</evidence>
<dbReference type="PROSITE" id="PS50909">
    <property type="entry name" value="GAT"/>
    <property type="match status" value="1"/>
</dbReference>
<organism evidence="8 9">
    <name type="scientific">Takifugu rubripes</name>
    <name type="common">Japanese pufferfish</name>
    <name type="synonym">Fugu rubripes</name>
    <dbReference type="NCBI Taxonomy" id="31033"/>
    <lineage>
        <taxon>Eukaryota</taxon>
        <taxon>Metazoa</taxon>
        <taxon>Chordata</taxon>
        <taxon>Craniata</taxon>
        <taxon>Vertebrata</taxon>
        <taxon>Euteleostomi</taxon>
        <taxon>Actinopterygii</taxon>
        <taxon>Neopterygii</taxon>
        <taxon>Teleostei</taxon>
        <taxon>Neoteleostei</taxon>
        <taxon>Acanthomorphata</taxon>
        <taxon>Eupercaria</taxon>
        <taxon>Tetraodontiformes</taxon>
        <taxon>Tetradontoidea</taxon>
        <taxon>Tetraodontidae</taxon>
        <taxon>Takifugu</taxon>
    </lineage>
</organism>
<dbReference type="eggNOG" id="KOG1087">
    <property type="taxonomic scope" value="Eukaryota"/>
</dbReference>
<dbReference type="Ensembl" id="ENSTRUT00000015039.3">
    <property type="protein sequence ID" value="ENSTRUP00000014970.3"/>
    <property type="gene ID" value="ENSTRUG00000006160.3"/>
</dbReference>
<dbReference type="FunFam" id="1.25.40.90:FF:000003">
    <property type="entry name" value="TOM1-like protein 2 isoform X1"/>
    <property type="match status" value="1"/>
</dbReference>
<dbReference type="Proteomes" id="UP000005226">
    <property type="component" value="Chromosome 17"/>
</dbReference>
<dbReference type="SUPFAM" id="SSF48464">
    <property type="entry name" value="ENTH/VHS domain"/>
    <property type="match status" value="1"/>
</dbReference>
<dbReference type="InterPro" id="IPR038425">
    <property type="entry name" value="GAT_sf"/>
</dbReference>
<gene>
    <name evidence="8" type="primary">LOC101075178</name>
</gene>
<feature type="compositionally biased region" description="Basic and acidic residues" evidence="5">
    <location>
        <begin position="450"/>
        <end position="463"/>
    </location>
</feature>
<dbReference type="KEGG" id="tru:101075178"/>
<dbReference type="GeneID" id="101075178"/>
<dbReference type="OrthoDB" id="2018246at2759"/>
<dbReference type="InterPro" id="IPR008942">
    <property type="entry name" value="ENTH_VHS"/>
</dbReference>
<name>H2SRD3_TAKRU</name>
<reference evidence="8" key="2">
    <citation type="submission" date="2025-08" db="UniProtKB">
        <authorList>
            <consortium name="Ensembl"/>
        </authorList>
    </citation>
    <scope>IDENTIFICATION</scope>
</reference>
<dbReference type="CDD" id="cd14233">
    <property type="entry name" value="GAT_TOM1_like"/>
    <property type="match status" value="1"/>
</dbReference>
<evidence type="ECO:0000313" key="9">
    <source>
        <dbReference type="Proteomes" id="UP000005226"/>
    </source>
</evidence>
<feature type="region of interest" description="Disordered" evidence="5">
    <location>
        <begin position="161"/>
        <end position="226"/>
    </location>
</feature>
<dbReference type="PANTHER" id="PTHR13856:SF32">
    <property type="entry name" value="TARGET OF MYB1 MEMBRANE TRAFFICKING PROTEIN"/>
    <property type="match status" value="1"/>
</dbReference>
<evidence type="ECO:0000256" key="2">
    <source>
        <dbReference type="ARBA" id="ARBA00022448"/>
    </source>
</evidence>
<dbReference type="PIRSF" id="PIRSF036948">
    <property type="entry name" value="TOM1"/>
    <property type="match status" value="1"/>
</dbReference>
<feature type="compositionally biased region" description="Polar residues" evidence="5">
    <location>
        <begin position="464"/>
        <end position="497"/>
    </location>
</feature>